<evidence type="ECO:0000259" key="6">
    <source>
        <dbReference type="Pfam" id="PF02837"/>
    </source>
</evidence>
<dbReference type="EC" id="3.2.1.23" evidence="3"/>
<accession>A0ABW2W2D3</accession>
<dbReference type="SUPFAM" id="SSF56796">
    <property type="entry name" value="Dehydroquinate synthase-like"/>
    <property type="match status" value="1"/>
</dbReference>
<keyword evidence="8" id="KW-1185">Reference proteome</keyword>
<comment type="catalytic activity">
    <reaction evidence="1">
        <text>Hydrolysis of terminal non-reducing beta-D-galactose residues in beta-D-galactosides.</text>
        <dbReference type="EC" id="3.2.1.23"/>
    </reaction>
</comment>
<feature type="domain" description="Glycosyl hydrolases family 2 sugar binding" evidence="6">
    <location>
        <begin position="22"/>
        <end position="105"/>
    </location>
</feature>
<evidence type="ECO:0000256" key="3">
    <source>
        <dbReference type="ARBA" id="ARBA00012756"/>
    </source>
</evidence>
<sequence>MGPAAGPTPLAVARPRQTGVPDIAYLIPLDPPYVPDENPTGNYRRVFDLPESWTGTPAVVRSEGVESCARAWLNGVELGVTRGSRLAAEFDVTTALRPGRNVLAALNLPAAPAAERALRRALATDDVPMHLARVAAGLGAPQSLAELGLTEHDLTEVITQARSRPYANPRPVSADDIRTLLTDALHGTLAP</sequence>
<dbReference type="PANTHER" id="PTHR46323:SF2">
    <property type="entry name" value="BETA-GALACTOSIDASE"/>
    <property type="match status" value="1"/>
</dbReference>
<dbReference type="Proteomes" id="UP001596957">
    <property type="component" value="Unassembled WGS sequence"/>
</dbReference>
<dbReference type="SUPFAM" id="SSF49785">
    <property type="entry name" value="Galactose-binding domain-like"/>
    <property type="match status" value="1"/>
</dbReference>
<evidence type="ECO:0000256" key="4">
    <source>
        <dbReference type="ARBA" id="ARBA00022801"/>
    </source>
</evidence>
<dbReference type="InterPro" id="IPR008979">
    <property type="entry name" value="Galactose-bd-like_sf"/>
</dbReference>
<comment type="caution">
    <text evidence="7">The sequence shown here is derived from an EMBL/GenBank/DDBJ whole genome shotgun (WGS) entry which is preliminary data.</text>
</comment>
<gene>
    <name evidence="7" type="ORF">ACFQZP_50425</name>
</gene>
<evidence type="ECO:0000313" key="7">
    <source>
        <dbReference type="EMBL" id="MFD0289668.1"/>
    </source>
</evidence>
<keyword evidence="5" id="KW-0326">Glycosidase</keyword>
<dbReference type="InterPro" id="IPR050347">
    <property type="entry name" value="Bact_Beta-galactosidase"/>
</dbReference>
<organism evidence="7 8">
    <name type="scientific">Streptomyces lutosisoli</name>
    <dbReference type="NCBI Taxonomy" id="2665721"/>
    <lineage>
        <taxon>Bacteria</taxon>
        <taxon>Bacillati</taxon>
        <taxon>Actinomycetota</taxon>
        <taxon>Actinomycetes</taxon>
        <taxon>Kitasatosporales</taxon>
        <taxon>Streptomycetaceae</taxon>
        <taxon>Streptomyces</taxon>
    </lineage>
</organism>
<comment type="similarity">
    <text evidence="2">Belongs to the glycosyl hydrolase 2 family.</text>
</comment>
<dbReference type="Gene3D" id="1.20.1090.10">
    <property type="entry name" value="Dehydroquinate synthase-like - alpha domain"/>
    <property type="match status" value="1"/>
</dbReference>
<protein>
    <recommendedName>
        <fullName evidence="3">beta-galactosidase</fullName>
        <ecNumber evidence="3">3.2.1.23</ecNumber>
    </recommendedName>
</protein>
<dbReference type="Pfam" id="PF02837">
    <property type="entry name" value="Glyco_hydro_2_N"/>
    <property type="match status" value="1"/>
</dbReference>
<evidence type="ECO:0000256" key="5">
    <source>
        <dbReference type="ARBA" id="ARBA00023295"/>
    </source>
</evidence>
<name>A0ABW2W2D3_9ACTN</name>
<dbReference type="Gene3D" id="2.60.120.260">
    <property type="entry name" value="Galactose-binding domain-like"/>
    <property type="match status" value="1"/>
</dbReference>
<evidence type="ECO:0000256" key="1">
    <source>
        <dbReference type="ARBA" id="ARBA00001412"/>
    </source>
</evidence>
<dbReference type="InterPro" id="IPR006104">
    <property type="entry name" value="Glyco_hydro_2_N"/>
</dbReference>
<reference evidence="8" key="1">
    <citation type="journal article" date="2019" name="Int. J. Syst. Evol. Microbiol.">
        <title>The Global Catalogue of Microorganisms (GCM) 10K type strain sequencing project: providing services to taxonomists for standard genome sequencing and annotation.</title>
        <authorList>
            <consortium name="The Broad Institute Genomics Platform"/>
            <consortium name="The Broad Institute Genome Sequencing Center for Infectious Disease"/>
            <person name="Wu L."/>
            <person name="Ma J."/>
        </authorList>
    </citation>
    <scope>NUCLEOTIDE SEQUENCE [LARGE SCALE GENOMIC DNA]</scope>
    <source>
        <strain evidence="8">CGMCC 4.7198</strain>
    </source>
</reference>
<evidence type="ECO:0000313" key="8">
    <source>
        <dbReference type="Proteomes" id="UP001596957"/>
    </source>
</evidence>
<proteinExistence type="inferred from homology"/>
<dbReference type="PANTHER" id="PTHR46323">
    <property type="entry name" value="BETA-GALACTOSIDASE"/>
    <property type="match status" value="1"/>
</dbReference>
<dbReference type="RefSeq" id="WP_381263030.1">
    <property type="nucleotide sequence ID" value="NZ_JBHTBI010000071.1"/>
</dbReference>
<keyword evidence="4" id="KW-0378">Hydrolase</keyword>
<evidence type="ECO:0000256" key="2">
    <source>
        <dbReference type="ARBA" id="ARBA00007401"/>
    </source>
</evidence>
<dbReference type="EMBL" id="JBHTEC010000011">
    <property type="protein sequence ID" value="MFD0289668.1"/>
    <property type="molecule type" value="Genomic_DNA"/>
</dbReference>